<accession>A0A3G4ZSY0</accession>
<feature type="transmembrane region" description="Helical" evidence="1">
    <location>
        <begin position="7"/>
        <end position="26"/>
    </location>
</feature>
<evidence type="ECO:0000313" key="2">
    <source>
        <dbReference type="EMBL" id="AYV77995.1"/>
    </source>
</evidence>
<sequence>MEFNLHTISFSIWIVICLISGGWSGARYSYLREAKCLEYVKCPDVMDSTSHYNYESSHQCVKIKDLSGIESIGDFDIVSSPLINLPYTCWTDGFNVATNDPKVVLKWVIISAFLILPISYIIINIIIHYCRMYNLNKYGRLAFYKSMFPFEDVYPTYVTIGIIISIITIGYVSGMIYFAFYNLHHREVTCTGYHVRVISGINTFVDSANWKDINNITGTYVISLSSFQPSILPEPCWIDNTSLSFYNPKTLYISATIIYGIVLAVCLLYMLTTHLIKKIIVKQINTIEYPPFKYITTIGDFV</sequence>
<keyword evidence="1" id="KW-0472">Membrane</keyword>
<organism evidence="2">
    <name type="scientific">Edafosvirus sp</name>
    <dbReference type="NCBI Taxonomy" id="2487765"/>
    <lineage>
        <taxon>Viruses</taxon>
        <taxon>Varidnaviria</taxon>
        <taxon>Bamfordvirae</taxon>
        <taxon>Nucleocytoviricota</taxon>
        <taxon>Megaviricetes</taxon>
        <taxon>Imitervirales</taxon>
        <taxon>Mimiviridae</taxon>
        <taxon>Klosneuvirinae</taxon>
    </lineage>
</organism>
<dbReference type="EMBL" id="MK072068">
    <property type="protein sequence ID" value="AYV77995.1"/>
    <property type="molecule type" value="Genomic_DNA"/>
</dbReference>
<feature type="transmembrane region" description="Helical" evidence="1">
    <location>
        <begin position="154"/>
        <end position="180"/>
    </location>
</feature>
<gene>
    <name evidence="2" type="ORF">Edafosvirus3_73</name>
</gene>
<protein>
    <submittedName>
        <fullName evidence="2">Uncharacterized protein</fullName>
    </submittedName>
</protein>
<reference evidence="2" key="1">
    <citation type="submission" date="2018-10" db="EMBL/GenBank/DDBJ databases">
        <title>Hidden diversity of soil giant viruses.</title>
        <authorList>
            <person name="Schulz F."/>
            <person name="Alteio L."/>
            <person name="Goudeau D."/>
            <person name="Ryan E.M."/>
            <person name="Malmstrom R.R."/>
            <person name="Blanchard J."/>
            <person name="Woyke T."/>
        </authorList>
    </citation>
    <scope>NUCLEOTIDE SEQUENCE</scope>
    <source>
        <strain evidence="2">EDV1</strain>
    </source>
</reference>
<feature type="transmembrane region" description="Helical" evidence="1">
    <location>
        <begin position="251"/>
        <end position="272"/>
    </location>
</feature>
<keyword evidence="1" id="KW-0812">Transmembrane</keyword>
<keyword evidence="1" id="KW-1133">Transmembrane helix</keyword>
<feature type="transmembrane region" description="Helical" evidence="1">
    <location>
        <begin position="107"/>
        <end position="130"/>
    </location>
</feature>
<name>A0A3G4ZSY0_9VIRU</name>
<evidence type="ECO:0000256" key="1">
    <source>
        <dbReference type="SAM" id="Phobius"/>
    </source>
</evidence>
<proteinExistence type="predicted"/>